<dbReference type="Proteomes" id="UP000002382">
    <property type="component" value="Chromosome"/>
</dbReference>
<dbReference type="KEGG" id="kol:Kole_0100"/>
<dbReference type="EMBL" id="CP001634">
    <property type="protein sequence ID" value="ACR78828.1"/>
    <property type="molecule type" value="Genomic_DNA"/>
</dbReference>
<sequence length="374" mass="44015">MEIKDIILQFLTENEEGMRNLLTWFLNTVMEYEARIQAGADYYERTKNRRAHRNGYRKRSLNTRLGKLELKKPQFREFPFETRVFDKYSRVEKALKNAIVESYLQGVSTRRIKEIISTLGAEELSPGTVSNIARELDEKVYEFLNREIEEEIPYLFVDASYFKVRDGVRYVNKALYVVAGVRKDGHREILGAKIADVEDELFWEDFFQELKNRGLRGVELVISDGHKGIISAVKKAFIGASWQMCHVHFVRDVLKKVPRKRWKEIAERLNESLESAKKLQAFIEELEEEGFKKAAETCERFIFGLFNYQKYPRDHWKRIKTTNMLERINKELKRRTRVVGAFPNDAALLRLAVAILLDINEEWLLGRRYLNMGS</sequence>
<comment type="similarity">
    <text evidence="2 6">Belongs to the transposase mutator family.</text>
</comment>
<dbReference type="GO" id="GO:0004803">
    <property type="term" value="F:transposase activity"/>
    <property type="evidence" value="ECO:0007669"/>
    <property type="project" value="UniProtKB-UniRule"/>
</dbReference>
<keyword evidence="9" id="KW-1185">Reference proteome</keyword>
<evidence type="ECO:0000256" key="6">
    <source>
        <dbReference type="RuleBase" id="RU365089"/>
    </source>
</evidence>
<gene>
    <name evidence="8" type="ordered locus">Kole_0100</name>
</gene>
<reference evidence="8 9" key="1">
    <citation type="submission" date="2009-06" db="EMBL/GenBank/DDBJ databases">
        <title>Complete sequence of Thermotogales bacterium TBF 19.5.1.</title>
        <authorList>
            <consortium name="US DOE Joint Genome Institute"/>
            <person name="Lucas S."/>
            <person name="Copeland A."/>
            <person name="Lapidus A."/>
            <person name="Glavina del Rio T."/>
            <person name="Tice H."/>
            <person name="Bruce D."/>
            <person name="Goodwin L."/>
            <person name="Pitluck S."/>
            <person name="Chertkov O."/>
            <person name="Brettin T."/>
            <person name="Detter J.C."/>
            <person name="Han C."/>
            <person name="Schmutz J."/>
            <person name="Larimer F."/>
            <person name="Land M."/>
            <person name="Hauser L."/>
            <person name="Kyrpides N."/>
            <person name="Ovchinnikova G."/>
            <person name="Noll K."/>
        </authorList>
    </citation>
    <scope>NUCLEOTIDE SEQUENCE [LARGE SCALE GENOMIC DNA]</scope>
    <source>
        <strain evidence="9">ATCC BAA-1733 / DSM 21960 / TBF 19.5.1</strain>
    </source>
</reference>
<evidence type="ECO:0000313" key="9">
    <source>
        <dbReference type="Proteomes" id="UP000002382"/>
    </source>
</evidence>
<evidence type="ECO:0000256" key="1">
    <source>
        <dbReference type="ARBA" id="ARBA00002190"/>
    </source>
</evidence>
<dbReference type="GO" id="GO:0003677">
    <property type="term" value="F:DNA binding"/>
    <property type="evidence" value="ECO:0007669"/>
    <property type="project" value="UniProtKB-UniRule"/>
</dbReference>
<evidence type="ECO:0000313" key="8">
    <source>
        <dbReference type="EMBL" id="ACR78828.1"/>
    </source>
</evidence>
<dbReference type="PANTHER" id="PTHR33217:SF7">
    <property type="entry name" value="TRANSPOSASE FOR INSERTION SEQUENCE ELEMENT IS1081"/>
    <property type="match status" value="1"/>
</dbReference>
<organism evidence="8 9">
    <name type="scientific">Kosmotoga olearia (strain ATCC BAA-1733 / DSM 21960 / TBF 19.5.1)</name>
    <dbReference type="NCBI Taxonomy" id="521045"/>
    <lineage>
        <taxon>Bacteria</taxon>
        <taxon>Thermotogati</taxon>
        <taxon>Thermotogota</taxon>
        <taxon>Thermotogae</taxon>
        <taxon>Kosmotogales</taxon>
        <taxon>Kosmotogaceae</taxon>
        <taxon>Kosmotoga</taxon>
    </lineage>
</organism>
<protein>
    <recommendedName>
        <fullName evidence="6">Mutator family transposase</fullName>
    </recommendedName>
</protein>
<proteinExistence type="inferred from homology"/>
<evidence type="ECO:0000256" key="2">
    <source>
        <dbReference type="ARBA" id="ARBA00010961"/>
    </source>
</evidence>
<keyword evidence="5 6" id="KW-0233">DNA recombination</keyword>
<evidence type="ECO:0000256" key="3">
    <source>
        <dbReference type="ARBA" id="ARBA00022578"/>
    </source>
</evidence>
<reference evidence="8 9" key="2">
    <citation type="journal article" date="2011" name="J. Bacteriol.">
        <title>Genome Sequence of Kosmotoga olearia Strain TBF 19.5.1, a Thermophilic Bacterium with a Wide Growth Temperature Range, Isolated from the Troll B Oil Platform in the North Sea.</title>
        <authorList>
            <person name="Swithers K.S."/>
            <person name="Dipippo J.L."/>
            <person name="Bruce D.C."/>
            <person name="Detter C."/>
            <person name="Tapia R."/>
            <person name="Han S."/>
            <person name="Goodwin L.A."/>
            <person name="Han J."/>
            <person name="Woyke T."/>
            <person name="Pitluck S."/>
            <person name="Pennacchio L."/>
            <person name="Nolan M."/>
            <person name="Mikhailova N."/>
            <person name="Land M.L."/>
            <person name="Nesbo C.L."/>
            <person name="Gogarten J.P."/>
            <person name="Noll K.M."/>
        </authorList>
    </citation>
    <scope>NUCLEOTIDE SEQUENCE [LARGE SCALE GENOMIC DNA]</scope>
    <source>
        <strain evidence="9">ATCC BAA-1733 / DSM 21960 / TBF 19.5.1</strain>
    </source>
</reference>
<dbReference type="RefSeq" id="WP_012744616.1">
    <property type="nucleotide sequence ID" value="NC_012785.1"/>
</dbReference>
<feature type="coiled-coil region" evidence="7">
    <location>
        <begin position="259"/>
        <end position="289"/>
    </location>
</feature>
<name>C5CHX3_KOSOT</name>
<evidence type="ECO:0000256" key="5">
    <source>
        <dbReference type="ARBA" id="ARBA00023172"/>
    </source>
</evidence>
<dbReference type="PANTHER" id="PTHR33217">
    <property type="entry name" value="TRANSPOSASE FOR INSERTION SEQUENCE ELEMENT IS1081"/>
    <property type="match status" value="1"/>
</dbReference>
<dbReference type="eggNOG" id="COG3328">
    <property type="taxonomic scope" value="Bacteria"/>
</dbReference>
<keyword evidence="7" id="KW-0175">Coiled coil</keyword>
<comment type="function">
    <text evidence="1 6">Required for the transposition of the insertion element.</text>
</comment>
<dbReference type="InterPro" id="IPR001207">
    <property type="entry name" value="Transposase_mutator"/>
</dbReference>
<dbReference type="HOGENOM" id="CLU_036805_8_0_0"/>
<evidence type="ECO:0000256" key="7">
    <source>
        <dbReference type="SAM" id="Coils"/>
    </source>
</evidence>
<keyword evidence="4 6" id="KW-0238">DNA-binding</keyword>
<dbReference type="GO" id="GO:0006313">
    <property type="term" value="P:DNA transposition"/>
    <property type="evidence" value="ECO:0007669"/>
    <property type="project" value="UniProtKB-UniRule"/>
</dbReference>
<dbReference type="NCBIfam" id="NF033543">
    <property type="entry name" value="transpos_IS256"/>
    <property type="match status" value="1"/>
</dbReference>
<dbReference type="Pfam" id="PF00872">
    <property type="entry name" value="Transposase_mut"/>
    <property type="match status" value="1"/>
</dbReference>
<dbReference type="OrthoDB" id="9779930at2"/>
<evidence type="ECO:0000256" key="4">
    <source>
        <dbReference type="ARBA" id="ARBA00023125"/>
    </source>
</evidence>
<keyword evidence="6" id="KW-0814">Transposable element</keyword>
<dbReference type="AlphaFoldDB" id="C5CHX3"/>
<keyword evidence="3 6" id="KW-0815">Transposition</keyword>
<accession>C5CHX3</accession>